<reference evidence="2 3" key="1">
    <citation type="journal article" date="2014" name="Genome Announc.">
        <title>Trypanosoma cruzi Clone Dm28c Draft Genome Sequence.</title>
        <authorList>
            <person name="Grisard E.C."/>
            <person name="Teixeira S.M."/>
            <person name="de Almeida L.G."/>
            <person name="Stoco P.H."/>
            <person name="Gerber A.L."/>
            <person name="Talavera-Lopez C."/>
            <person name="Lima O.C."/>
            <person name="Andersson B."/>
            <person name="de Vasconcelos A.T."/>
        </authorList>
    </citation>
    <scope>NUCLEOTIDE SEQUENCE [LARGE SCALE GENOMIC DNA]</scope>
    <source>
        <strain evidence="2 3">Dm28c</strain>
    </source>
</reference>
<comment type="caution">
    <text evidence="2">The sequence shown here is derived from an EMBL/GenBank/DDBJ whole genome shotgun (WGS) entry which is preliminary data.</text>
</comment>
<evidence type="ECO:0000313" key="2">
    <source>
        <dbReference type="EMBL" id="ESS64989.1"/>
    </source>
</evidence>
<keyword evidence="1" id="KW-0472">Membrane</keyword>
<feature type="transmembrane region" description="Helical" evidence="1">
    <location>
        <begin position="38"/>
        <end position="58"/>
    </location>
</feature>
<evidence type="ECO:0000313" key="3">
    <source>
        <dbReference type="Proteomes" id="UP000017861"/>
    </source>
</evidence>
<proteinExistence type="predicted"/>
<name>V5BBC1_TRYCR</name>
<keyword evidence="1" id="KW-1133">Transmembrane helix</keyword>
<accession>V5BBC1</accession>
<gene>
    <name evidence="2" type="ORF">TCDM_06705</name>
</gene>
<protein>
    <submittedName>
        <fullName evidence="2">Uncharacterized protein</fullName>
    </submittedName>
</protein>
<dbReference type="Proteomes" id="UP000017861">
    <property type="component" value="Unassembled WGS sequence"/>
</dbReference>
<feature type="transmembrane region" description="Helical" evidence="1">
    <location>
        <begin position="12"/>
        <end position="32"/>
    </location>
</feature>
<dbReference type="VEuPathDB" id="TriTrypDB:TCDM_06705"/>
<dbReference type="AlphaFoldDB" id="V5BBC1"/>
<organism evidence="2 3">
    <name type="scientific">Trypanosoma cruzi Dm28c</name>
    <dbReference type="NCBI Taxonomy" id="1416333"/>
    <lineage>
        <taxon>Eukaryota</taxon>
        <taxon>Discoba</taxon>
        <taxon>Euglenozoa</taxon>
        <taxon>Kinetoplastea</taxon>
        <taxon>Metakinetoplastina</taxon>
        <taxon>Trypanosomatida</taxon>
        <taxon>Trypanosomatidae</taxon>
        <taxon>Trypanosoma</taxon>
        <taxon>Schizotrypanum</taxon>
    </lineage>
</organism>
<evidence type="ECO:0000256" key="1">
    <source>
        <dbReference type="SAM" id="Phobius"/>
    </source>
</evidence>
<keyword evidence="1" id="KW-0812">Transmembrane</keyword>
<sequence>MRHIYCCSHVFFRFLGFLFCHHCLNLFVFFSFTAPLRLVFPPFFLHNVFSFFFLDLIVNLTKKKKKTVGKGKVWGKETCLLLTLHSRSYRRLFLKYYTDMLVDRGFLSF</sequence>
<dbReference type="EMBL" id="AYLP01000074">
    <property type="protein sequence ID" value="ESS64989.1"/>
    <property type="molecule type" value="Genomic_DNA"/>
</dbReference>